<gene>
    <name evidence="2" type="ORF">PRI8871_01359</name>
</gene>
<accession>A0A2R8AU39</accession>
<organism evidence="2 3">
    <name type="scientific">Pseudoprimorskyibacter insulae</name>
    <dbReference type="NCBI Taxonomy" id="1695997"/>
    <lineage>
        <taxon>Bacteria</taxon>
        <taxon>Pseudomonadati</taxon>
        <taxon>Pseudomonadota</taxon>
        <taxon>Alphaproteobacteria</taxon>
        <taxon>Rhodobacterales</taxon>
        <taxon>Paracoccaceae</taxon>
        <taxon>Pseudoprimorskyibacter</taxon>
    </lineage>
</organism>
<feature type="domain" description="Anti-sigma factor NepR" evidence="1">
    <location>
        <begin position="12"/>
        <end position="46"/>
    </location>
</feature>
<sequence length="55" mass="6484">MDNSNRRSRLERQIDENLRKVYHNEEEDAPVPDRFLDLLAQLKEQDIAGDTENDA</sequence>
<protein>
    <recommendedName>
        <fullName evidence="1">Anti-sigma factor NepR domain-containing protein</fullName>
    </recommendedName>
</protein>
<dbReference type="Pfam" id="PF18557">
    <property type="entry name" value="NepR"/>
    <property type="match status" value="1"/>
</dbReference>
<keyword evidence="3" id="KW-1185">Reference proteome</keyword>
<evidence type="ECO:0000259" key="1">
    <source>
        <dbReference type="Pfam" id="PF18557"/>
    </source>
</evidence>
<dbReference type="EMBL" id="OMOJ01000002">
    <property type="protein sequence ID" value="SPF79563.1"/>
    <property type="molecule type" value="Genomic_DNA"/>
</dbReference>
<dbReference type="Proteomes" id="UP000244904">
    <property type="component" value="Unassembled WGS sequence"/>
</dbReference>
<evidence type="ECO:0000313" key="2">
    <source>
        <dbReference type="EMBL" id="SPF79563.1"/>
    </source>
</evidence>
<name>A0A2R8AU39_9RHOB</name>
<dbReference type="InterPro" id="IPR041649">
    <property type="entry name" value="NepR"/>
</dbReference>
<dbReference type="AlphaFoldDB" id="A0A2R8AU39"/>
<proteinExistence type="predicted"/>
<dbReference type="RefSeq" id="WP_181389398.1">
    <property type="nucleotide sequence ID" value="NZ_OMOJ01000002.1"/>
</dbReference>
<reference evidence="3" key="1">
    <citation type="submission" date="2018-03" db="EMBL/GenBank/DDBJ databases">
        <authorList>
            <person name="Rodrigo-Torres L."/>
            <person name="Arahal R. D."/>
            <person name="Lucena T."/>
        </authorList>
    </citation>
    <scope>NUCLEOTIDE SEQUENCE [LARGE SCALE GENOMIC DNA]</scope>
    <source>
        <strain evidence="3">CECT 8871</strain>
    </source>
</reference>
<evidence type="ECO:0000313" key="3">
    <source>
        <dbReference type="Proteomes" id="UP000244904"/>
    </source>
</evidence>